<evidence type="ECO:0000313" key="2">
    <source>
        <dbReference type="Proteomes" id="UP000183508"/>
    </source>
</evidence>
<gene>
    <name evidence="1" type="ORF">SAMN05421543_10188</name>
</gene>
<reference evidence="2" key="1">
    <citation type="submission" date="2016-10" db="EMBL/GenBank/DDBJ databases">
        <authorList>
            <person name="Varghese N."/>
        </authorList>
    </citation>
    <scope>NUCLEOTIDE SEQUENCE [LARGE SCALE GENOMIC DNA]</scope>
    <source>
        <strain evidence="2">DSM 17980</strain>
    </source>
</reference>
<organism evidence="1 2">
    <name type="scientific">Alicyclobacillus macrosporangiidus</name>
    <dbReference type="NCBI Taxonomy" id="392015"/>
    <lineage>
        <taxon>Bacteria</taxon>
        <taxon>Bacillati</taxon>
        <taxon>Bacillota</taxon>
        <taxon>Bacilli</taxon>
        <taxon>Bacillales</taxon>
        <taxon>Alicyclobacillaceae</taxon>
        <taxon>Alicyclobacillus</taxon>
    </lineage>
</organism>
<accession>A0A1I7F6L7</accession>
<evidence type="ECO:0000313" key="1">
    <source>
        <dbReference type="EMBL" id="SFU31832.1"/>
    </source>
</evidence>
<keyword evidence="2" id="KW-1185">Reference proteome</keyword>
<name>A0A1I7F6L7_9BACL</name>
<dbReference type="EMBL" id="FPBV01000001">
    <property type="protein sequence ID" value="SFU31832.1"/>
    <property type="molecule type" value="Genomic_DNA"/>
</dbReference>
<sequence length="110" mass="12702">MRHFVRHGRVMCPRRGLIDVDVCFYCSYLHQVELDKPGPFITCTAPPPATEAERVAYERLGILELAEAIGNVSEACRERGISRKWFYQLKHRFEQEGLQGLAGRSRRPKK</sequence>
<dbReference type="eggNOG" id="COG2801">
    <property type="taxonomic scope" value="Bacteria"/>
</dbReference>
<dbReference type="AlphaFoldDB" id="A0A1I7F6L7"/>
<protein>
    <submittedName>
        <fullName evidence="1">Winged helix-turn helix</fullName>
    </submittedName>
</protein>
<dbReference type="Pfam" id="PF13551">
    <property type="entry name" value="HTH_29"/>
    <property type="match status" value="1"/>
</dbReference>
<dbReference type="Proteomes" id="UP000183508">
    <property type="component" value="Unassembled WGS sequence"/>
</dbReference>
<proteinExistence type="predicted"/>
<dbReference type="STRING" id="392015.SAMN05421543_10188"/>